<organism evidence="2 3">
    <name type="scientific">Penicillium antarcticum</name>
    <dbReference type="NCBI Taxonomy" id="416450"/>
    <lineage>
        <taxon>Eukaryota</taxon>
        <taxon>Fungi</taxon>
        <taxon>Dikarya</taxon>
        <taxon>Ascomycota</taxon>
        <taxon>Pezizomycotina</taxon>
        <taxon>Eurotiomycetes</taxon>
        <taxon>Eurotiomycetidae</taxon>
        <taxon>Eurotiales</taxon>
        <taxon>Aspergillaceae</taxon>
        <taxon>Penicillium</taxon>
    </lineage>
</organism>
<dbReference type="PANTHER" id="PTHR10742">
    <property type="entry name" value="FLAVIN MONOAMINE OXIDASE"/>
    <property type="match status" value="1"/>
</dbReference>
<keyword evidence="3" id="KW-1185">Reference proteome</keyword>
<dbReference type="AlphaFoldDB" id="A0A1V6PSN9"/>
<dbReference type="PANTHER" id="PTHR10742:SF410">
    <property type="entry name" value="LYSINE-SPECIFIC HISTONE DEMETHYLASE 2"/>
    <property type="match status" value="1"/>
</dbReference>
<evidence type="ECO:0000313" key="2">
    <source>
        <dbReference type="EMBL" id="OQD79516.1"/>
    </source>
</evidence>
<dbReference type="InterPro" id="IPR036188">
    <property type="entry name" value="FAD/NAD-bd_sf"/>
</dbReference>
<dbReference type="Pfam" id="PF01593">
    <property type="entry name" value="Amino_oxidase"/>
    <property type="match status" value="1"/>
</dbReference>
<comment type="caution">
    <text evidence="2">The sequence shown here is derived from an EMBL/GenBank/DDBJ whole genome shotgun (WGS) entry which is preliminary data.</text>
</comment>
<dbReference type="GO" id="GO:0016491">
    <property type="term" value="F:oxidoreductase activity"/>
    <property type="evidence" value="ECO:0007669"/>
    <property type="project" value="InterPro"/>
</dbReference>
<feature type="domain" description="Amine oxidase" evidence="1">
    <location>
        <begin position="95"/>
        <end position="170"/>
    </location>
</feature>
<protein>
    <recommendedName>
        <fullName evidence="1">Amine oxidase domain-containing protein</fullName>
    </recommendedName>
</protein>
<dbReference type="SUPFAM" id="SSF51905">
    <property type="entry name" value="FAD/NAD(P)-binding domain"/>
    <property type="match status" value="1"/>
</dbReference>
<dbReference type="EMBL" id="MDYN01000049">
    <property type="protein sequence ID" value="OQD79516.1"/>
    <property type="molecule type" value="Genomic_DNA"/>
</dbReference>
<dbReference type="InterPro" id="IPR050281">
    <property type="entry name" value="Flavin_monoamine_oxidase"/>
</dbReference>
<dbReference type="Gene3D" id="3.90.660.10">
    <property type="match status" value="3"/>
</dbReference>
<proteinExistence type="predicted"/>
<evidence type="ECO:0000259" key="1">
    <source>
        <dbReference type="Pfam" id="PF01593"/>
    </source>
</evidence>
<dbReference type="InterPro" id="IPR002937">
    <property type="entry name" value="Amino_oxidase"/>
</dbReference>
<dbReference type="Proteomes" id="UP000191672">
    <property type="component" value="Unassembled WGS sequence"/>
</dbReference>
<accession>A0A1V6PSN9</accession>
<sequence length="383" mass="43330">MVFQIKDYAEIFKIPNFGGIPNDYFADDLGTENEQVTNPIVGAWFRIEKGPESTPPTYDYDEVGVVLEEGLPTDAIQRSSSSIQENDVIVIGTVFAGLIAERGLSQMHNLKVPLLEATDRIGGRTWTTKVLGEDLEMGGTWLHWGQPHLYGELHRFFTLDDHDSRTLMPFPYEPFREPASWRKYDHWSVKDRLDRLDGFSRRERDLFESSTGTFGSAPGKDTAFTEALRWYALGGYKQVKDGEGRDFAWRVSEGEDSCFDHPAETLCSILPCHLSDNQRSPEGHINKGAKIHFKLKDTEPGWFATANSSGDSSYIFAFSDHNCTQASGSSGTWCIVFRYNGLLTDKRDHKHTIDRFHNAIHPTGNMEAYATHNWINFPYAKGV</sequence>
<reference evidence="3" key="1">
    <citation type="journal article" date="2017" name="Nat. Microbiol.">
        <title>Global analysis of biosynthetic gene clusters reveals vast potential of secondary metabolite production in Penicillium species.</title>
        <authorList>
            <person name="Nielsen J.C."/>
            <person name="Grijseels S."/>
            <person name="Prigent S."/>
            <person name="Ji B."/>
            <person name="Dainat J."/>
            <person name="Nielsen K.F."/>
            <person name="Frisvad J.C."/>
            <person name="Workman M."/>
            <person name="Nielsen J."/>
        </authorList>
    </citation>
    <scope>NUCLEOTIDE SEQUENCE [LARGE SCALE GENOMIC DNA]</scope>
    <source>
        <strain evidence="3">IBT 31811</strain>
    </source>
</reference>
<gene>
    <name evidence="2" type="ORF">PENANT_c049G09598</name>
</gene>
<dbReference type="Gene3D" id="3.50.50.60">
    <property type="entry name" value="FAD/NAD(P)-binding domain"/>
    <property type="match status" value="1"/>
</dbReference>
<name>A0A1V6PSN9_9EURO</name>
<evidence type="ECO:0000313" key="3">
    <source>
        <dbReference type="Proteomes" id="UP000191672"/>
    </source>
</evidence>
<dbReference type="STRING" id="416450.A0A1V6PSN9"/>